<dbReference type="RefSeq" id="WP_109823821.1">
    <property type="nucleotide sequence ID" value="NZ_QGKL01000035.1"/>
</dbReference>
<proteinExistence type="predicted"/>
<dbReference type="Proteomes" id="UP000245506">
    <property type="component" value="Unassembled WGS sequence"/>
</dbReference>
<reference evidence="1 2" key="1">
    <citation type="submission" date="2018-05" db="EMBL/GenBank/DDBJ databases">
        <title>Leucothrix arctica sp. nov., isolated from Arctic seawater.</title>
        <authorList>
            <person name="Choi A."/>
            <person name="Baek K."/>
        </authorList>
    </citation>
    <scope>NUCLEOTIDE SEQUENCE [LARGE SCALE GENOMIC DNA]</scope>
    <source>
        <strain evidence="1 2">IMCC9719</strain>
    </source>
</reference>
<organism evidence="1 2">
    <name type="scientific">Leucothrix arctica</name>
    <dbReference type="NCBI Taxonomy" id="1481894"/>
    <lineage>
        <taxon>Bacteria</taxon>
        <taxon>Pseudomonadati</taxon>
        <taxon>Pseudomonadota</taxon>
        <taxon>Gammaproteobacteria</taxon>
        <taxon>Thiotrichales</taxon>
        <taxon>Thiotrichaceae</taxon>
        <taxon>Leucothrix</taxon>
    </lineage>
</organism>
<name>A0A317C9Z9_9GAMM</name>
<gene>
    <name evidence="1" type="ORF">DKT75_12745</name>
</gene>
<accession>A0A317C9Z9</accession>
<evidence type="ECO:0000313" key="2">
    <source>
        <dbReference type="Proteomes" id="UP000245506"/>
    </source>
</evidence>
<dbReference type="EMBL" id="QGKL01000035">
    <property type="protein sequence ID" value="PWQ95209.1"/>
    <property type="molecule type" value="Genomic_DNA"/>
</dbReference>
<evidence type="ECO:0000313" key="1">
    <source>
        <dbReference type="EMBL" id="PWQ95209.1"/>
    </source>
</evidence>
<dbReference type="AlphaFoldDB" id="A0A317C9Z9"/>
<sequence>MNRETEELKVYLNKVAMKSLNGEIPWTQLNSSVFQWIQGVTGESFKVTVQRTVSSSSSLSRTLEKTRMTNNSFLKEEDMGLGSIYLFQVQDRRTKTISLSLSSLERPEFFELLAKIYHGAEKGLDVRATSILKRLLGQ</sequence>
<comment type="caution">
    <text evidence="1">The sequence shown here is derived from an EMBL/GenBank/DDBJ whole genome shotgun (WGS) entry which is preliminary data.</text>
</comment>
<protein>
    <submittedName>
        <fullName evidence="1">Uncharacterized protein</fullName>
    </submittedName>
</protein>
<keyword evidence="2" id="KW-1185">Reference proteome</keyword>